<proteinExistence type="predicted"/>
<feature type="compositionally biased region" description="Basic and acidic residues" evidence="1">
    <location>
        <begin position="83"/>
        <end position="93"/>
    </location>
</feature>
<dbReference type="InParanoid" id="K5VP50"/>
<keyword evidence="3" id="KW-1185">Reference proteome</keyword>
<dbReference type="Proteomes" id="UP000008370">
    <property type="component" value="Unassembled WGS sequence"/>
</dbReference>
<evidence type="ECO:0000313" key="3">
    <source>
        <dbReference type="Proteomes" id="UP000008370"/>
    </source>
</evidence>
<feature type="region of interest" description="Disordered" evidence="1">
    <location>
        <begin position="83"/>
        <end position="108"/>
    </location>
</feature>
<dbReference type="RefSeq" id="XP_007402954.1">
    <property type="nucleotide sequence ID" value="XM_007402892.1"/>
</dbReference>
<dbReference type="AlphaFoldDB" id="K5VP50"/>
<reference evidence="2 3" key="1">
    <citation type="journal article" date="2012" name="BMC Genomics">
        <title>Comparative genomics of the white-rot fungi, Phanerochaete carnosa and P. chrysosporium, to elucidate the genetic basis of the distinct wood types they colonize.</title>
        <authorList>
            <person name="Suzuki H."/>
            <person name="MacDonald J."/>
            <person name="Syed K."/>
            <person name="Salamov A."/>
            <person name="Hori C."/>
            <person name="Aerts A."/>
            <person name="Henrissat B."/>
            <person name="Wiebenga A."/>
            <person name="vanKuyk P.A."/>
            <person name="Barry K."/>
            <person name="Lindquist E."/>
            <person name="LaButti K."/>
            <person name="Lapidus A."/>
            <person name="Lucas S."/>
            <person name="Coutinho P."/>
            <person name="Gong Y."/>
            <person name="Samejima M."/>
            <person name="Mahadevan R."/>
            <person name="Abou-Zaid M."/>
            <person name="de Vries R.P."/>
            <person name="Igarashi K."/>
            <person name="Yadav J.S."/>
            <person name="Grigoriev I.V."/>
            <person name="Master E.R."/>
        </authorList>
    </citation>
    <scope>NUCLEOTIDE SEQUENCE [LARGE SCALE GENOMIC DNA]</scope>
    <source>
        <strain evidence="2 3">HHB-10118-sp</strain>
    </source>
</reference>
<organism evidence="2 3">
    <name type="scientific">Phanerochaete carnosa (strain HHB-10118-sp)</name>
    <name type="common">White-rot fungus</name>
    <name type="synonym">Peniophora carnosa</name>
    <dbReference type="NCBI Taxonomy" id="650164"/>
    <lineage>
        <taxon>Eukaryota</taxon>
        <taxon>Fungi</taxon>
        <taxon>Dikarya</taxon>
        <taxon>Basidiomycota</taxon>
        <taxon>Agaricomycotina</taxon>
        <taxon>Agaricomycetes</taxon>
        <taxon>Polyporales</taxon>
        <taxon>Phanerochaetaceae</taxon>
        <taxon>Phanerochaete</taxon>
    </lineage>
</organism>
<dbReference type="HOGENOM" id="CLU_2197871_0_0_1"/>
<gene>
    <name evidence="2" type="ORF">PHACADRAFT_202744</name>
</gene>
<dbReference type="GeneID" id="18911972"/>
<dbReference type="EMBL" id="JH930998">
    <property type="protein sequence ID" value="EKM48495.1"/>
    <property type="molecule type" value="Genomic_DNA"/>
</dbReference>
<evidence type="ECO:0000256" key="1">
    <source>
        <dbReference type="SAM" id="MobiDB-lite"/>
    </source>
</evidence>
<accession>K5VP50</accession>
<name>K5VP50_PHACS</name>
<sequence>MPPSKKCKYNAYRLSLSAKGATGNALIKAALLAAITDFATSSTPLGSSSVPSEELPVPTVSILEPGGVVRGVSAVSAAVRALNDHKQPEKEETTAPSAKVIGNKRSRN</sequence>
<dbReference type="KEGG" id="pco:PHACADRAFT_202744"/>
<evidence type="ECO:0000313" key="2">
    <source>
        <dbReference type="EMBL" id="EKM48495.1"/>
    </source>
</evidence>
<protein>
    <submittedName>
        <fullName evidence="2">Uncharacterized protein</fullName>
    </submittedName>
</protein>